<dbReference type="Proteomes" id="UP000036987">
    <property type="component" value="Unassembled WGS sequence"/>
</dbReference>
<dbReference type="Pfam" id="PF06749">
    <property type="entry name" value="DUF1218"/>
    <property type="match status" value="1"/>
</dbReference>
<gene>
    <name evidence="8" type="ORF">ZOSMA_244G00120</name>
</gene>
<keyword evidence="4 7" id="KW-1133">Transmembrane helix</keyword>
<protein>
    <recommendedName>
        <fullName evidence="10">Fiber protein Fb34</fullName>
    </recommendedName>
</protein>
<feature type="transmembrane region" description="Helical" evidence="7">
    <location>
        <begin position="7"/>
        <end position="27"/>
    </location>
</feature>
<dbReference type="OrthoDB" id="2015495at2759"/>
<comment type="caution">
    <text evidence="8">The sequence shown here is derived from an EMBL/GenBank/DDBJ whole genome shotgun (WGS) entry which is preliminary data.</text>
</comment>
<evidence type="ECO:0000256" key="3">
    <source>
        <dbReference type="ARBA" id="ARBA00022729"/>
    </source>
</evidence>
<accession>A0A0K9PH04</accession>
<dbReference type="InterPro" id="IPR052222">
    <property type="entry name" value="DESIGUAL"/>
</dbReference>
<comment type="similarity">
    <text evidence="6">Belongs to the DESIGUAL family.</text>
</comment>
<proteinExistence type="inferred from homology"/>
<feature type="transmembrane region" description="Helical" evidence="7">
    <location>
        <begin position="57"/>
        <end position="75"/>
    </location>
</feature>
<keyword evidence="2 7" id="KW-0812">Transmembrane</keyword>
<reference evidence="9" key="1">
    <citation type="journal article" date="2016" name="Nature">
        <title>The genome of the seagrass Zostera marina reveals angiosperm adaptation to the sea.</title>
        <authorList>
            <person name="Olsen J.L."/>
            <person name="Rouze P."/>
            <person name="Verhelst B."/>
            <person name="Lin Y.-C."/>
            <person name="Bayer T."/>
            <person name="Collen J."/>
            <person name="Dattolo E."/>
            <person name="De Paoli E."/>
            <person name="Dittami S."/>
            <person name="Maumus F."/>
            <person name="Michel G."/>
            <person name="Kersting A."/>
            <person name="Lauritano C."/>
            <person name="Lohaus R."/>
            <person name="Toepel M."/>
            <person name="Tonon T."/>
            <person name="Vanneste K."/>
            <person name="Amirebrahimi M."/>
            <person name="Brakel J."/>
            <person name="Bostroem C."/>
            <person name="Chovatia M."/>
            <person name="Grimwood J."/>
            <person name="Jenkins J.W."/>
            <person name="Jueterbock A."/>
            <person name="Mraz A."/>
            <person name="Stam W.T."/>
            <person name="Tice H."/>
            <person name="Bornberg-Bauer E."/>
            <person name="Green P.J."/>
            <person name="Pearson G.A."/>
            <person name="Procaccini G."/>
            <person name="Duarte C.M."/>
            <person name="Schmutz J."/>
            <person name="Reusch T.B.H."/>
            <person name="Van de Peer Y."/>
        </authorList>
    </citation>
    <scope>NUCLEOTIDE SEQUENCE [LARGE SCALE GENOMIC DNA]</scope>
    <source>
        <strain evidence="9">cv. Finnish</strain>
    </source>
</reference>
<evidence type="ECO:0000256" key="7">
    <source>
        <dbReference type="SAM" id="Phobius"/>
    </source>
</evidence>
<evidence type="ECO:0000256" key="1">
    <source>
        <dbReference type="ARBA" id="ARBA00004127"/>
    </source>
</evidence>
<sequence>MGMISTITVLAIVSFLHIFAFVLAVGAEMRRSTGKVVPDEYDERSFCSYDSDASTTYGLSAFALLLLSQLLVMASTRCLCCEKTVAATDRLKSSTIVSFFFCWLTFFIAEACLLAGSAKNAYHTKYVGYYAKRDLISCAALRKGVFTAGAAMIIISLALLISFYWARSKPATANGGGWQKHTNEAAEVGMTEHPVNSNI</sequence>
<dbReference type="PANTHER" id="PTHR31769">
    <property type="entry name" value="OS07G0462200 PROTEIN-RELATED"/>
    <property type="match status" value="1"/>
</dbReference>
<evidence type="ECO:0000256" key="4">
    <source>
        <dbReference type="ARBA" id="ARBA00022989"/>
    </source>
</evidence>
<dbReference type="OMA" id="QNEGLGM"/>
<feature type="transmembrane region" description="Helical" evidence="7">
    <location>
        <begin position="145"/>
        <end position="166"/>
    </location>
</feature>
<evidence type="ECO:0000313" key="9">
    <source>
        <dbReference type="Proteomes" id="UP000036987"/>
    </source>
</evidence>
<dbReference type="GO" id="GO:0012505">
    <property type="term" value="C:endomembrane system"/>
    <property type="evidence" value="ECO:0007669"/>
    <property type="project" value="UniProtKB-SubCell"/>
</dbReference>
<name>A0A0K9PH04_ZOSMR</name>
<organism evidence="8 9">
    <name type="scientific">Zostera marina</name>
    <name type="common">Eelgrass</name>
    <dbReference type="NCBI Taxonomy" id="29655"/>
    <lineage>
        <taxon>Eukaryota</taxon>
        <taxon>Viridiplantae</taxon>
        <taxon>Streptophyta</taxon>
        <taxon>Embryophyta</taxon>
        <taxon>Tracheophyta</taxon>
        <taxon>Spermatophyta</taxon>
        <taxon>Magnoliopsida</taxon>
        <taxon>Liliopsida</taxon>
        <taxon>Zosteraceae</taxon>
        <taxon>Zostera</taxon>
    </lineage>
</organism>
<evidence type="ECO:0008006" key="10">
    <source>
        <dbReference type="Google" id="ProtNLM"/>
    </source>
</evidence>
<keyword evidence="5 7" id="KW-0472">Membrane</keyword>
<comment type="subcellular location">
    <subcellularLocation>
        <location evidence="1">Endomembrane system</location>
        <topology evidence="1">Multi-pass membrane protein</topology>
    </subcellularLocation>
</comment>
<evidence type="ECO:0000313" key="8">
    <source>
        <dbReference type="EMBL" id="KMZ68259.1"/>
    </source>
</evidence>
<feature type="transmembrane region" description="Helical" evidence="7">
    <location>
        <begin position="96"/>
        <end position="116"/>
    </location>
</feature>
<evidence type="ECO:0000256" key="5">
    <source>
        <dbReference type="ARBA" id="ARBA00023136"/>
    </source>
</evidence>
<evidence type="ECO:0000256" key="6">
    <source>
        <dbReference type="ARBA" id="ARBA00029467"/>
    </source>
</evidence>
<keyword evidence="3" id="KW-0732">Signal</keyword>
<dbReference type="EMBL" id="LFYR01000852">
    <property type="protein sequence ID" value="KMZ68259.1"/>
    <property type="molecule type" value="Genomic_DNA"/>
</dbReference>
<evidence type="ECO:0000256" key="2">
    <source>
        <dbReference type="ARBA" id="ARBA00022692"/>
    </source>
</evidence>
<keyword evidence="9" id="KW-1185">Reference proteome</keyword>
<dbReference type="InterPro" id="IPR009606">
    <property type="entry name" value="DEAL/Modifying_wall_lignin1/2"/>
</dbReference>
<dbReference type="AlphaFoldDB" id="A0A0K9PH04"/>